<dbReference type="EMBL" id="KF901178">
    <property type="protein sequence ID" value="AIF20913.1"/>
    <property type="molecule type" value="Genomic_DNA"/>
</dbReference>
<protein>
    <submittedName>
        <fullName evidence="1">Uncharacterized protein</fullName>
    </submittedName>
</protein>
<proteinExistence type="predicted"/>
<evidence type="ECO:0000313" key="1">
    <source>
        <dbReference type="EMBL" id="AIF20913.1"/>
    </source>
</evidence>
<accession>A0A075I4T2</accession>
<dbReference type="AlphaFoldDB" id="A0A075I4T2"/>
<organism evidence="1">
    <name type="scientific">uncultured marine thaumarchaeote KM3_95_H05</name>
    <dbReference type="NCBI Taxonomy" id="1456348"/>
    <lineage>
        <taxon>Archaea</taxon>
        <taxon>Nitrososphaerota</taxon>
        <taxon>environmental samples</taxon>
    </lineage>
</organism>
<name>A0A075I4T2_9ARCH</name>
<reference evidence="1" key="1">
    <citation type="journal article" date="2014" name="Genome Biol. Evol.">
        <title>Pangenome evidence for extensive interdomain horizontal transfer affecting lineage core and shell genes in uncultured planktonic thaumarchaeota and euryarchaeota.</title>
        <authorList>
            <person name="Deschamps P."/>
            <person name="Zivanovic Y."/>
            <person name="Moreira D."/>
            <person name="Rodriguez-Valera F."/>
            <person name="Lopez-Garcia P."/>
        </authorList>
    </citation>
    <scope>NUCLEOTIDE SEQUENCE</scope>
</reference>
<sequence length="61" mass="6757">MLNDFVTTAPAPARYNRSKILSDIPKIPEARIVGLSRVNVPIEVERLAATLNSLIIFSYNS</sequence>